<name>A0ABR4LZU5_9EURO</name>
<evidence type="ECO:0000313" key="1">
    <source>
        <dbReference type="EMBL" id="KAL2868842.1"/>
    </source>
</evidence>
<gene>
    <name evidence="1" type="ORF">BJX67DRAFT_39275</name>
</gene>
<protein>
    <submittedName>
        <fullName evidence="1">Uncharacterized protein</fullName>
    </submittedName>
</protein>
<evidence type="ECO:0000313" key="2">
    <source>
        <dbReference type="Proteomes" id="UP001610432"/>
    </source>
</evidence>
<dbReference type="Proteomes" id="UP001610432">
    <property type="component" value="Unassembled WGS sequence"/>
</dbReference>
<dbReference type="EMBL" id="JBFXLQ010000012">
    <property type="protein sequence ID" value="KAL2868842.1"/>
    <property type="molecule type" value="Genomic_DNA"/>
</dbReference>
<dbReference type="GeneID" id="98149994"/>
<accession>A0ABR4LZU5</accession>
<organism evidence="1 2">
    <name type="scientific">Aspergillus lucknowensis</name>
    <dbReference type="NCBI Taxonomy" id="176173"/>
    <lineage>
        <taxon>Eukaryota</taxon>
        <taxon>Fungi</taxon>
        <taxon>Dikarya</taxon>
        <taxon>Ascomycota</taxon>
        <taxon>Pezizomycotina</taxon>
        <taxon>Eurotiomycetes</taxon>
        <taxon>Eurotiomycetidae</taxon>
        <taxon>Eurotiales</taxon>
        <taxon>Aspergillaceae</taxon>
        <taxon>Aspergillus</taxon>
        <taxon>Aspergillus subgen. Nidulantes</taxon>
    </lineage>
</organism>
<reference evidence="1 2" key="1">
    <citation type="submission" date="2024-07" db="EMBL/GenBank/DDBJ databases">
        <title>Section-level genome sequencing and comparative genomics of Aspergillus sections Usti and Cavernicolus.</title>
        <authorList>
            <consortium name="Lawrence Berkeley National Laboratory"/>
            <person name="Nybo J.L."/>
            <person name="Vesth T.C."/>
            <person name="Theobald S."/>
            <person name="Frisvad J.C."/>
            <person name="Larsen T.O."/>
            <person name="Kjaerboelling I."/>
            <person name="Rothschild-Mancinelli K."/>
            <person name="Lyhne E.K."/>
            <person name="Kogle M.E."/>
            <person name="Barry K."/>
            <person name="Clum A."/>
            <person name="Na H."/>
            <person name="Ledsgaard L."/>
            <person name="Lin J."/>
            <person name="Lipzen A."/>
            <person name="Kuo A."/>
            <person name="Riley R."/>
            <person name="Mondo S."/>
            <person name="Labutti K."/>
            <person name="Haridas S."/>
            <person name="Pangalinan J."/>
            <person name="Salamov A.A."/>
            <person name="Simmons B.A."/>
            <person name="Magnuson J.K."/>
            <person name="Chen J."/>
            <person name="Drula E."/>
            <person name="Henrissat B."/>
            <person name="Wiebenga A."/>
            <person name="Lubbers R.J."/>
            <person name="Gomes A.C."/>
            <person name="Macurrencykelacurrency M.R."/>
            <person name="Stajich J."/>
            <person name="Grigoriev I.V."/>
            <person name="Mortensen U.H."/>
            <person name="De Vries R.P."/>
            <person name="Baker S.E."/>
            <person name="Andersen M.R."/>
        </authorList>
    </citation>
    <scope>NUCLEOTIDE SEQUENCE [LARGE SCALE GENOMIC DNA]</scope>
    <source>
        <strain evidence="1 2">CBS 449.75</strain>
    </source>
</reference>
<dbReference type="RefSeq" id="XP_070887821.1">
    <property type="nucleotide sequence ID" value="XM_071034922.1"/>
</dbReference>
<proteinExistence type="predicted"/>
<comment type="caution">
    <text evidence="1">The sequence shown here is derived from an EMBL/GenBank/DDBJ whole genome shotgun (WGS) entry which is preliminary data.</text>
</comment>
<keyword evidence="2" id="KW-1185">Reference proteome</keyword>
<sequence length="161" mass="18034">MATWQAMHYLIPTCDEQVSIVDRDPVVQVDGSWIHPADHEIPPNPGLQNWKGPFRLWKLRGPPSHLSIHQFLCPTASPIAVCSRQTKFPRLSPLKHEPPHFSSTLQLKMAPRSSFCRELISSSLSSAKLSMIDRMIDSAKRILKDPSKPVALVTRVPLVAS</sequence>